<feature type="active site" evidence="9">
    <location>
        <position position="305"/>
    </location>
</feature>
<evidence type="ECO:0000256" key="9">
    <source>
        <dbReference type="HAMAP-Rule" id="MF_01808"/>
    </source>
</evidence>
<dbReference type="Proteomes" id="UP000033618">
    <property type="component" value="Unassembled WGS sequence"/>
</dbReference>
<accession>A0A0F5K5F1</accession>
<evidence type="ECO:0000313" key="14">
    <source>
        <dbReference type="Proteomes" id="UP000033618"/>
    </source>
</evidence>
<feature type="active site" evidence="9">
    <location>
        <position position="198"/>
    </location>
</feature>
<name>A0A0F5K5F1_9BURK</name>
<dbReference type="GO" id="GO:0005737">
    <property type="term" value="C:cytoplasm"/>
    <property type="evidence" value="ECO:0007669"/>
    <property type="project" value="UniProtKB-SubCell"/>
</dbReference>
<dbReference type="HAMAP" id="MF_01808">
    <property type="entry name" value="Recomb_XerC_XerD"/>
    <property type="match status" value="1"/>
</dbReference>
<dbReference type="CDD" id="cd00798">
    <property type="entry name" value="INT_XerDC_C"/>
    <property type="match status" value="1"/>
</dbReference>
<keyword evidence="7 9" id="KW-0233">DNA recombination</keyword>
<evidence type="ECO:0000259" key="12">
    <source>
        <dbReference type="PROSITE" id="PS51900"/>
    </source>
</evidence>
<feature type="active site" evidence="9">
    <location>
        <position position="328"/>
    </location>
</feature>
<keyword evidence="14" id="KW-1185">Reference proteome</keyword>
<comment type="subunit">
    <text evidence="9">Forms a cyclic heterotetrameric complex composed of two molecules of XerC and two molecules of XerD.</text>
</comment>
<dbReference type="GO" id="GO:0003677">
    <property type="term" value="F:DNA binding"/>
    <property type="evidence" value="ECO:0007669"/>
    <property type="project" value="UniProtKB-UniRule"/>
</dbReference>
<evidence type="ECO:0000256" key="1">
    <source>
        <dbReference type="ARBA" id="ARBA00004496"/>
    </source>
</evidence>
<dbReference type="PROSITE" id="PS51898">
    <property type="entry name" value="TYR_RECOMBINASE"/>
    <property type="match status" value="1"/>
</dbReference>
<reference evidence="13 14" key="1">
    <citation type="submission" date="2015-03" db="EMBL/GenBank/DDBJ databases">
        <title>Draft Genome Sequence of Burkholderia andropogonis type strain ICMP2807, isolated from Sorghum bicolor.</title>
        <authorList>
            <person name="Lopes-Santos L."/>
            <person name="Castro D.B."/>
            <person name="Ottoboni L.M."/>
            <person name="Park D."/>
            <person name="Weirc B.S."/>
            <person name="Destefano S.A."/>
        </authorList>
    </citation>
    <scope>NUCLEOTIDE SEQUENCE [LARGE SCALE GENOMIC DNA]</scope>
    <source>
        <strain evidence="13 14">ICMP2807</strain>
    </source>
</reference>
<dbReference type="GO" id="GO:0051301">
    <property type="term" value="P:cell division"/>
    <property type="evidence" value="ECO:0007669"/>
    <property type="project" value="UniProtKB-KW"/>
</dbReference>
<evidence type="ECO:0000256" key="4">
    <source>
        <dbReference type="ARBA" id="ARBA00022829"/>
    </source>
</evidence>
<evidence type="ECO:0000259" key="11">
    <source>
        <dbReference type="PROSITE" id="PS51898"/>
    </source>
</evidence>
<dbReference type="PATRIC" id="fig|28092.6.peg.940"/>
<dbReference type="InterPro" id="IPR002104">
    <property type="entry name" value="Integrase_catalytic"/>
</dbReference>
<feature type="active site" evidence="9">
    <location>
        <position position="302"/>
    </location>
</feature>
<sequence length="361" mass="38789">MLARERQYSPHTLRGYQHALNALATLSAGRLLSTLIPTDIRGAVSRAHAGGLHPRSIAHLLSVWRGFYKWRALDGDLHLNPVEGIRAPKQAHTLPKALSADDAARLMQAVPPPGATRAKQSATPADIDGATTITTHAGSRPRGAEADATPRGARARRPAPASAATPLGDGSPVPSTEDPQTQARDRAILELLYSSGLRLAELISLDHQYAEAPGYRSISWLNLPESEVIVTGKGGKRRAVPVGSKALAALQDWLAVRTQWVKDDANALFLSARGARVSPTLVRRVVKAVALRAGIPTNVHPHVLRHSFATHVLQSSGDLRAVQEMLGHASIAATQVYTSLDFQYLAKIYDAAHPRARKKPD</sequence>
<dbReference type="PANTHER" id="PTHR30349">
    <property type="entry name" value="PHAGE INTEGRASE-RELATED"/>
    <property type="match status" value="1"/>
</dbReference>
<dbReference type="InterPro" id="IPR013762">
    <property type="entry name" value="Integrase-like_cat_sf"/>
</dbReference>
<keyword evidence="8 9" id="KW-0131">Cell cycle</keyword>
<evidence type="ECO:0000313" key="13">
    <source>
        <dbReference type="EMBL" id="KKB64767.1"/>
    </source>
</evidence>
<evidence type="ECO:0000256" key="2">
    <source>
        <dbReference type="ARBA" id="ARBA00022490"/>
    </source>
</evidence>
<feature type="compositionally biased region" description="Low complexity" evidence="10">
    <location>
        <begin position="146"/>
        <end position="166"/>
    </location>
</feature>
<protein>
    <recommendedName>
        <fullName evidence="9">Tyrosine recombinase XerC</fullName>
    </recommendedName>
</protein>
<evidence type="ECO:0000256" key="7">
    <source>
        <dbReference type="ARBA" id="ARBA00023172"/>
    </source>
</evidence>
<proteinExistence type="inferred from homology"/>
<dbReference type="InterPro" id="IPR004107">
    <property type="entry name" value="Integrase_SAM-like_N"/>
</dbReference>
<feature type="domain" description="Tyr recombinase" evidence="11">
    <location>
        <begin position="154"/>
        <end position="350"/>
    </location>
</feature>
<dbReference type="GO" id="GO:0007059">
    <property type="term" value="P:chromosome segregation"/>
    <property type="evidence" value="ECO:0007669"/>
    <property type="project" value="UniProtKB-UniRule"/>
</dbReference>
<dbReference type="InterPro" id="IPR023009">
    <property type="entry name" value="Tyrosine_recombinase_XerC/XerD"/>
</dbReference>
<comment type="similarity">
    <text evidence="9">Belongs to the 'phage' integrase family. XerC subfamily.</text>
</comment>
<evidence type="ECO:0000256" key="10">
    <source>
        <dbReference type="SAM" id="MobiDB-lite"/>
    </source>
</evidence>
<feature type="domain" description="Core-binding (CB)" evidence="12">
    <location>
        <begin position="1"/>
        <end position="72"/>
    </location>
</feature>
<dbReference type="InterPro" id="IPR010998">
    <property type="entry name" value="Integrase_recombinase_N"/>
</dbReference>
<gene>
    <name evidence="9" type="primary">xerC</name>
    <name evidence="13" type="ORF">WM40_03965</name>
</gene>
<evidence type="ECO:0000256" key="8">
    <source>
        <dbReference type="ARBA" id="ARBA00023306"/>
    </source>
</evidence>
<dbReference type="InterPro" id="IPR044068">
    <property type="entry name" value="CB"/>
</dbReference>
<feature type="active site" description="O-(3'-phospho-DNA)-tyrosine intermediate" evidence="9">
    <location>
        <position position="337"/>
    </location>
</feature>
<feature type="compositionally biased region" description="Polar residues" evidence="10">
    <location>
        <begin position="173"/>
        <end position="182"/>
    </location>
</feature>
<dbReference type="InterPro" id="IPR050090">
    <property type="entry name" value="Tyrosine_recombinase_XerCD"/>
</dbReference>
<dbReference type="Pfam" id="PF02899">
    <property type="entry name" value="Phage_int_SAM_1"/>
    <property type="match status" value="1"/>
</dbReference>
<feature type="region of interest" description="Disordered" evidence="10">
    <location>
        <begin position="113"/>
        <end position="182"/>
    </location>
</feature>
<evidence type="ECO:0000256" key="5">
    <source>
        <dbReference type="ARBA" id="ARBA00022908"/>
    </source>
</evidence>
<organism evidence="13 14">
    <name type="scientific">Robbsia andropogonis</name>
    <dbReference type="NCBI Taxonomy" id="28092"/>
    <lineage>
        <taxon>Bacteria</taxon>
        <taxon>Pseudomonadati</taxon>
        <taxon>Pseudomonadota</taxon>
        <taxon>Betaproteobacteria</taxon>
        <taxon>Burkholderiales</taxon>
        <taxon>Burkholderiaceae</taxon>
        <taxon>Robbsia</taxon>
    </lineage>
</organism>
<evidence type="ECO:0000256" key="3">
    <source>
        <dbReference type="ARBA" id="ARBA00022618"/>
    </source>
</evidence>
<comment type="function">
    <text evidence="9">Site-specific tyrosine recombinase, which acts by catalyzing the cutting and rejoining of the recombining DNA molecules. The XerC-XerD complex is essential to convert dimers of the bacterial chromosome into monomers to permit their segregation at cell division. It also contributes to the segregational stability of plasmids.</text>
</comment>
<dbReference type="Pfam" id="PF00589">
    <property type="entry name" value="Phage_integrase"/>
    <property type="match status" value="1"/>
</dbReference>
<dbReference type="GO" id="GO:0006313">
    <property type="term" value="P:DNA transposition"/>
    <property type="evidence" value="ECO:0007669"/>
    <property type="project" value="UniProtKB-UniRule"/>
</dbReference>
<keyword evidence="5 9" id="KW-0229">DNA integration</keyword>
<dbReference type="AlphaFoldDB" id="A0A0F5K5F1"/>
<dbReference type="Gene3D" id="1.10.443.10">
    <property type="entry name" value="Intergrase catalytic core"/>
    <property type="match status" value="1"/>
</dbReference>
<dbReference type="EMBL" id="LAQU01000003">
    <property type="protein sequence ID" value="KKB64767.1"/>
    <property type="molecule type" value="Genomic_DNA"/>
</dbReference>
<dbReference type="InterPro" id="IPR011010">
    <property type="entry name" value="DNA_brk_join_enz"/>
</dbReference>
<dbReference type="GO" id="GO:0009037">
    <property type="term" value="F:tyrosine-based site-specific recombinase activity"/>
    <property type="evidence" value="ECO:0007669"/>
    <property type="project" value="UniProtKB-UniRule"/>
</dbReference>
<dbReference type="PANTHER" id="PTHR30349:SF81">
    <property type="entry name" value="TYROSINE RECOMBINASE XERC"/>
    <property type="match status" value="1"/>
</dbReference>
<keyword evidence="6 9" id="KW-0238">DNA-binding</keyword>
<feature type="active site" evidence="9">
    <location>
        <position position="233"/>
    </location>
</feature>
<dbReference type="SUPFAM" id="SSF56349">
    <property type="entry name" value="DNA breaking-rejoining enzymes"/>
    <property type="match status" value="2"/>
</dbReference>
<comment type="caution">
    <text evidence="13">The sequence shown here is derived from an EMBL/GenBank/DDBJ whole genome shotgun (WGS) entry which is preliminary data.</text>
</comment>
<dbReference type="OrthoDB" id="9801717at2"/>
<dbReference type="Gene3D" id="1.10.150.130">
    <property type="match status" value="1"/>
</dbReference>
<keyword evidence="3 9" id="KW-0132">Cell division</keyword>
<keyword evidence="4 9" id="KW-0159">Chromosome partition</keyword>
<keyword evidence="2 9" id="KW-0963">Cytoplasm</keyword>
<dbReference type="STRING" id="28092.WM40_03965"/>
<dbReference type="PROSITE" id="PS51900">
    <property type="entry name" value="CB"/>
    <property type="match status" value="1"/>
</dbReference>
<comment type="subcellular location">
    <subcellularLocation>
        <location evidence="1 9">Cytoplasm</location>
    </subcellularLocation>
</comment>
<evidence type="ECO:0000256" key="6">
    <source>
        <dbReference type="ARBA" id="ARBA00023125"/>
    </source>
</evidence>